<proteinExistence type="predicted"/>
<keyword evidence="1" id="KW-1133">Transmembrane helix</keyword>
<keyword evidence="1" id="KW-0812">Transmembrane</keyword>
<evidence type="ECO:0000256" key="1">
    <source>
        <dbReference type="SAM" id="Phobius"/>
    </source>
</evidence>
<dbReference type="InterPro" id="IPR055119">
    <property type="entry name" value="Mig18_Fn1"/>
</dbReference>
<dbReference type="Proteomes" id="UP001620626">
    <property type="component" value="Unassembled WGS sequence"/>
</dbReference>
<sequence>MFSSPSSPFCSSLFHSPSPIFPLLFIAFVLRFFPIRADIALLLPDTKCRRPGDRFVQEFIEYECAIASPPVADESEGQNEQSKGGEVSFDAGSKVLRVARRRPQAQAAEGEKAMGGKAMEEETALIGRPIGCAPSNKEDGTVVRPGTSLLTKHFRYECAYDEASDTVTMKISHCVDHDGKLVKVGEFFTHPPADNNSEQFTRVECVGNEFMAKKVVHKWSNCALADGKKLVEGDFTVQEVPRKSTRSQLQKSEIVACLHEEGNVRLKCTGCVATNGQEMAVSRFANVAGQWTQCRRFREGCRMINVTNDYIDCQLDGTDHKHGATFESASKKSLFICSHGQIIKQGCFIQNRELTLVGDVKYIDGVTPALCGDSDNFTLFGGIVGCDLPDGRFKRFMDVWRDGDTMKRCSWAFNSDGSIARADISTYACLDGSDVFPLNKIIQREGGQYMKCVQMDAPMADDGSAKGETNGETNWETLGWRNLTDSELIEMSTKKLAKQNLVEYFGVGRRAAPLLARGTKTFDGKEKGKEMAFQRQPADCADFLPFCPRLSGYCHFMSGPLERGLVLDAFSELRELQKRFDQFGGSEDELSLPMGCEKQPSIFQKLQLLVELACQQTCKRCANGAQKESALTSLESTSHCGK</sequence>
<keyword evidence="4" id="KW-1185">Reference proteome</keyword>
<reference evidence="3 4" key="1">
    <citation type="submission" date="2024-10" db="EMBL/GenBank/DDBJ databases">
        <authorList>
            <person name="Kim D."/>
        </authorList>
    </citation>
    <scope>NUCLEOTIDE SEQUENCE [LARGE SCALE GENOMIC DNA]</scope>
    <source>
        <strain evidence="3">BH-2024</strain>
    </source>
</reference>
<dbReference type="AlphaFoldDB" id="A0ABD2JDR4"/>
<accession>A0ABD2JDR4</accession>
<evidence type="ECO:0000313" key="3">
    <source>
        <dbReference type="EMBL" id="KAL3088598.1"/>
    </source>
</evidence>
<evidence type="ECO:0000259" key="2">
    <source>
        <dbReference type="Pfam" id="PF23003"/>
    </source>
</evidence>
<gene>
    <name evidence="3" type="ORF">niasHT_023216</name>
</gene>
<keyword evidence="1" id="KW-0472">Membrane</keyword>
<feature type="domain" description="Abnormal cell migration protein 18-like fibronectin type I" evidence="2">
    <location>
        <begin position="139"/>
        <end position="188"/>
    </location>
</feature>
<feature type="transmembrane region" description="Helical" evidence="1">
    <location>
        <begin position="20"/>
        <end position="43"/>
    </location>
</feature>
<organism evidence="3 4">
    <name type="scientific">Heterodera trifolii</name>
    <dbReference type="NCBI Taxonomy" id="157864"/>
    <lineage>
        <taxon>Eukaryota</taxon>
        <taxon>Metazoa</taxon>
        <taxon>Ecdysozoa</taxon>
        <taxon>Nematoda</taxon>
        <taxon>Chromadorea</taxon>
        <taxon>Rhabditida</taxon>
        <taxon>Tylenchina</taxon>
        <taxon>Tylenchomorpha</taxon>
        <taxon>Tylenchoidea</taxon>
        <taxon>Heteroderidae</taxon>
        <taxon>Heteroderinae</taxon>
        <taxon>Heterodera</taxon>
    </lineage>
</organism>
<dbReference type="EMBL" id="JBICBT010000998">
    <property type="protein sequence ID" value="KAL3088598.1"/>
    <property type="molecule type" value="Genomic_DNA"/>
</dbReference>
<protein>
    <recommendedName>
        <fullName evidence="2">Abnormal cell migration protein 18-like fibronectin type I domain-containing protein</fullName>
    </recommendedName>
</protein>
<comment type="caution">
    <text evidence="3">The sequence shown here is derived from an EMBL/GenBank/DDBJ whole genome shotgun (WGS) entry which is preliminary data.</text>
</comment>
<name>A0ABD2JDR4_9BILA</name>
<evidence type="ECO:0000313" key="4">
    <source>
        <dbReference type="Proteomes" id="UP001620626"/>
    </source>
</evidence>
<dbReference type="Pfam" id="PF23003">
    <property type="entry name" value="Fn1_2"/>
    <property type="match status" value="1"/>
</dbReference>